<name>A0AA88GJH7_NAELO</name>
<accession>A0AA88GJH7</accession>
<organism evidence="3 4">
    <name type="scientific">Naegleria lovaniensis</name>
    <name type="common">Amoeba</name>
    <dbReference type="NCBI Taxonomy" id="51637"/>
    <lineage>
        <taxon>Eukaryota</taxon>
        <taxon>Discoba</taxon>
        <taxon>Heterolobosea</taxon>
        <taxon>Tetramitia</taxon>
        <taxon>Eutetramitia</taxon>
        <taxon>Vahlkampfiidae</taxon>
        <taxon>Naegleria</taxon>
    </lineage>
</organism>
<dbReference type="GO" id="GO:0010499">
    <property type="term" value="P:proteasomal ubiquitin-independent protein catabolic process"/>
    <property type="evidence" value="ECO:0007669"/>
    <property type="project" value="TreeGrafter"/>
</dbReference>
<dbReference type="Pfam" id="PF16507">
    <property type="entry name" value="HEAT_PSME4_mid"/>
    <property type="match status" value="1"/>
</dbReference>
<evidence type="ECO:0000313" key="4">
    <source>
        <dbReference type="Proteomes" id="UP000816034"/>
    </source>
</evidence>
<proteinExistence type="predicted"/>
<dbReference type="AlphaFoldDB" id="A0AA88GJH7"/>
<gene>
    <name evidence="3" type="ORF">C9374_005343</name>
</gene>
<dbReference type="InterPro" id="IPR016024">
    <property type="entry name" value="ARM-type_fold"/>
</dbReference>
<dbReference type="InterPro" id="IPR035309">
    <property type="entry name" value="PSME4"/>
</dbReference>
<feature type="compositionally biased region" description="Low complexity" evidence="1">
    <location>
        <begin position="14"/>
        <end position="23"/>
    </location>
</feature>
<dbReference type="InterPro" id="IPR032430">
    <property type="entry name" value="Blm10_mid"/>
</dbReference>
<evidence type="ECO:0000256" key="1">
    <source>
        <dbReference type="SAM" id="MobiDB-lite"/>
    </source>
</evidence>
<dbReference type="EMBL" id="PYSW02000024">
    <property type="protein sequence ID" value="KAG2382141.1"/>
    <property type="molecule type" value="Genomic_DNA"/>
</dbReference>
<dbReference type="PANTHER" id="PTHR32170:SF3">
    <property type="entry name" value="PROTEASOME ACTIVATOR COMPLEX SUBUNIT 4"/>
    <property type="match status" value="1"/>
</dbReference>
<dbReference type="GeneID" id="68097798"/>
<comment type="caution">
    <text evidence="3">The sequence shown here is derived from an EMBL/GenBank/DDBJ whole genome shotgun (WGS) entry which is preliminary data.</text>
</comment>
<keyword evidence="4" id="KW-1185">Reference proteome</keyword>
<dbReference type="GO" id="GO:0005829">
    <property type="term" value="C:cytosol"/>
    <property type="evidence" value="ECO:0007669"/>
    <property type="project" value="TreeGrafter"/>
</dbReference>
<dbReference type="GO" id="GO:0005634">
    <property type="term" value="C:nucleus"/>
    <property type="evidence" value="ECO:0007669"/>
    <property type="project" value="TreeGrafter"/>
</dbReference>
<dbReference type="GO" id="GO:0016504">
    <property type="term" value="F:peptidase activator activity"/>
    <property type="evidence" value="ECO:0007669"/>
    <property type="project" value="InterPro"/>
</dbReference>
<dbReference type="PANTHER" id="PTHR32170">
    <property type="entry name" value="PROTEASOME ACTIVATOR COMPLEX SUBUNIT 4"/>
    <property type="match status" value="1"/>
</dbReference>
<dbReference type="SUPFAM" id="SSF48371">
    <property type="entry name" value="ARM repeat"/>
    <property type="match status" value="1"/>
</dbReference>
<protein>
    <recommendedName>
        <fullName evidence="2">Proteasome activator Blm10 middle HEAT repeats region domain-containing protein</fullName>
    </recommendedName>
</protein>
<evidence type="ECO:0000259" key="2">
    <source>
        <dbReference type="Pfam" id="PF16507"/>
    </source>
</evidence>
<dbReference type="RefSeq" id="XP_044547820.1">
    <property type="nucleotide sequence ID" value="XM_044695083.1"/>
</dbReference>
<evidence type="ECO:0000313" key="3">
    <source>
        <dbReference type="EMBL" id="KAG2382141.1"/>
    </source>
</evidence>
<feature type="region of interest" description="Disordered" evidence="1">
    <location>
        <begin position="1"/>
        <end position="23"/>
    </location>
</feature>
<dbReference type="Proteomes" id="UP000816034">
    <property type="component" value="Unassembled WGS sequence"/>
</dbReference>
<feature type="domain" description="Proteasome activator Blm10 middle HEAT repeats region" evidence="2">
    <location>
        <begin position="408"/>
        <end position="603"/>
    </location>
</feature>
<sequence length="807" mass="93554">MMAIHEADTQQPPNTSSSSSSNHNNSNLLNKFLLHQPAFAKQEMMEEIPMMKHKILNGLSVAHDLFNSELKNLEGESCFFHTLNESINLFNKYVSLEYPLSIEERIQILEMALPFLVDEKVGSIAFMEIRTKIADLLYTLLKHRKVILRMQYCPMMKAVTCWKRLYELIRQSFFNKQRKLDYGIPSNPELFIKYGLTLIKAVCKLRNFFPTSASKEILDTFTSRMSVNHTEYYISICYMCLLLPTSFRNEDSIQGKCNYWLDHLIELWNSSVSSTPLIEVNFFSLFYRMSRDRCGDVHIFQPHLDDIFTEILKCMDVPVKITVSTLSSKMGVKLTLEDQDDSSVSKLYRLASSSGTDPPEVCNLFWSDSPKGIALKYAAQLCVYLLDFPETLQFLTQLIHCVEDQFLWNSNLIAFLHELIRALAKRLKREQSSTSTTQLSEKVVDEIVDIIFSVSKAILFSEDIEIWIVDIEVIKHLCYIRPKRVITELFEIILNSLQNFSKANQISTTIELLNVVLIPFMTQCDDIPEIREYLAQVLMTVVLNIEITDIMKAIRAYEFMSRVFQLVPIIESSDADEVPSAVSLFEDFSVEFVNRTLEFLSNVTYTDLSKNYFRIMTSVSLFFQQLSPRLHKLCLQKIVLYLSTNFLPDSSKQLRDLIHYASTYYCEKYNPMDIIISELEPKVLQKDNMNDKELNYYLLILGKCFKNNNNAMHHSNTVRQVIDAHLRNSTEVDLSIIIAVGKFIRHYIQSLTTVYLLEKRSVPFSTWNSSRFLKTDHFQYWGKLVNINSESEVYGTIPAVKSLQRLL</sequence>
<reference evidence="3 4" key="1">
    <citation type="journal article" date="2018" name="BMC Genomics">
        <title>The genome of Naegleria lovaniensis, the basis for a comparative approach to unravel pathogenicity factors of the human pathogenic amoeba N. fowleri.</title>
        <authorList>
            <person name="Liechti N."/>
            <person name="Schurch N."/>
            <person name="Bruggmann R."/>
            <person name="Wittwer M."/>
        </authorList>
    </citation>
    <scope>NUCLEOTIDE SEQUENCE [LARGE SCALE GENOMIC DNA]</scope>
    <source>
        <strain evidence="3 4">ATCC 30569</strain>
    </source>
</reference>
<dbReference type="GO" id="GO:0070628">
    <property type="term" value="F:proteasome binding"/>
    <property type="evidence" value="ECO:0007669"/>
    <property type="project" value="InterPro"/>
</dbReference>